<evidence type="ECO:0000313" key="1">
    <source>
        <dbReference type="EMBL" id="KAJ8115848.1"/>
    </source>
</evidence>
<protein>
    <submittedName>
        <fullName evidence="1">Uncharacterized protein</fullName>
    </submittedName>
</protein>
<evidence type="ECO:0000313" key="2">
    <source>
        <dbReference type="Proteomes" id="UP001153334"/>
    </source>
</evidence>
<name>A0ACC2IKX6_9PEZI</name>
<comment type="caution">
    <text evidence="1">The sequence shown here is derived from an EMBL/GenBank/DDBJ whole genome shotgun (WGS) entry which is preliminary data.</text>
</comment>
<organism evidence="1 2">
    <name type="scientific">Nemania bipapillata</name>
    <dbReference type="NCBI Taxonomy" id="110536"/>
    <lineage>
        <taxon>Eukaryota</taxon>
        <taxon>Fungi</taxon>
        <taxon>Dikarya</taxon>
        <taxon>Ascomycota</taxon>
        <taxon>Pezizomycotina</taxon>
        <taxon>Sordariomycetes</taxon>
        <taxon>Xylariomycetidae</taxon>
        <taxon>Xylariales</taxon>
        <taxon>Xylariaceae</taxon>
        <taxon>Nemania</taxon>
    </lineage>
</organism>
<gene>
    <name evidence="1" type="ORF">ONZ43_g4574</name>
</gene>
<sequence length="217" mass="23974">MSTSSILETVQLEHIPSTHSVHIAVFRDVENAAFLHQQLLARNPDFEYALIDAGVITSSLQVLSAAFRAINVQVAGTMRTPNVHSEIVWSLSPNNNIAESYRRYGITPESRDLIIVKVLVTPLVSSSSSPPAVETDSDASAKPLLTPQTIEEHLLTHVKGRPVPFTDLTLGELTDWGRVRKYYKLNGVSWLDKIKDPATKDKEMNMLIMSGMALRGV</sequence>
<dbReference type="Proteomes" id="UP001153334">
    <property type="component" value="Unassembled WGS sequence"/>
</dbReference>
<keyword evidence="2" id="KW-1185">Reference proteome</keyword>
<dbReference type="EMBL" id="JAPESX010001256">
    <property type="protein sequence ID" value="KAJ8115848.1"/>
    <property type="molecule type" value="Genomic_DNA"/>
</dbReference>
<proteinExistence type="predicted"/>
<reference evidence="1" key="1">
    <citation type="submission" date="2022-11" db="EMBL/GenBank/DDBJ databases">
        <title>Genome Sequence of Nemania bipapillata.</title>
        <authorList>
            <person name="Buettner E."/>
        </authorList>
    </citation>
    <scope>NUCLEOTIDE SEQUENCE</scope>
    <source>
        <strain evidence="1">CP14</strain>
    </source>
</reference>
<accession>A0ACC2IKX6</accession>